<evidence type="ECO:0000256" key="11">
    <source>
        <dbReference type="ARBA" id="ARBA00022857"/>
    </source>
</evidence>
<dbReference type="Gene3D" id="3.90.78.10">
    <property type="entry name" value="UDP-N-acetylenolpyruvoylglucosamine reductase, C-terminal domain"/>
    <property type="match status" value="1"/>
</dbReference>
<evidence type="ECO:0000256" key="3">
    <source>
        <dbReference type="ARBA" id="ARBA00004496"/>
    </source>
</evidence>
<dbReference type="GO" id="GO:0071555">
    <property type="term" value="P:cell wall organization"/>
    <property type="evidence" value="ECO:0007669"/>
    <property type="project" value="UniProtKB-KW"/>
</dbReference>
<dbReference type="PANTHER" id="PTHR21071">
    <property type="entry name" value="UDP-N-ACETYLENOLPYRUVOYLGLUCOSAMINE REDUCTASE"/>
    <property type="match status" value="1"/>
</dbReference>
<evidence type="ECO:0000256" key="4">
    <source>
        <dbReference type="ARBA" id="ARBA00004752"/>
    </source>
</evidence>
<dbReference type="InterPro" id="IPR011601">
    <property type="entry name" value="MurB_C"/>
</dbReference>
<evidence type="ECO:0000256" key="13">
    <source>
        <dbReference type="ARBA" id="ARBA00022984"/>
    </source>
</evidence>
<evidence type="ECO:0000256" key="5">
    <source>
        <dbReference type="ARBA" id="ARBA00012518"/>
    </source>
</evidence>
<dbReference type="Pfam" id="PF02873">
    <property type="entry name" value="MurB_C"/>
    <property type="match status" value="1"/>
</dbReference>
<keyword evidence="16 19" id="KW-0961">Cell wall biogenesis/degradation</keyword>
<keyword evidence="13 19" id="KW-0573">Peptidoglycan synthesis</keyword>
<evidence type="ECO:0000256" key="17">
    <source>
        <dbReference type="ARBA" id="ARBA00031026"/>
    </source>
</evidence>
<dbReference type="GO" id="GO:0051301">
    <property type="term" value="P:cell division"/>
    <property type="evidence" value="ECO:0007669"/>
    <property type="project" value="UniProtKB-KW"/>
</dbReference>
<dbReference type="InterPro" id="IPR016166">
    <property type="entry name" value="FAD-bd_PCMH"/>
</dbReference>
<comment type="pathway">
    <text evidence="4 19">Cell wall biogenesis; peptidoglycan biosynthesis.</text>
</comment>
<evidence type="ECO:0000256" key="10">
    <source>
        <dbReference type="ARBA" id="ARBA00022827"/>
    </source>
</evidence>
<dbReference type="InterPro" id="IPR006094">
    <property type="entry name" value="Oxid_FAD_bind_N"/>
</dbReference>
<keyword evidence="14 19" id="KW-0560">Oxidoreductase</keyword>
<evidence type="ECO:0000313" key="21">
    <source>
        <dbReference type="EMBL" id="WPU65479.1"/>
    </source>
</evidence>
<dbReference type="InterPro" id="IPR016169">
    <property type="entry name" value="FAD-bd_PCMH_sub2"/>
</dbReference>
<feature type="active site" description="Proton donor" evidence="19">
    <location>
        <position position="222"/>
    </location>
</feature>
<dbReference type="GO" id="GO:0009252">
    <property type="term" value="P:peptidoglycan biosynthetic process"/>
    <property type="evidence" value="ECO:0007669"/>
    <property type="project" value="UniProtKB-UniRule"/>
</dbReference>
<evidence type="ECO:0000313" key="22">
    <source>
        <dbReference type="Proteomes" id="UP001324634"/>
    </source>
</evidence>
<dbReference type="Proteomes" id="UP001324634">
    <property type="component" value="Chromosome"/>
</dbReference>
<keyword evidence="12 19" id="KW-0133">Cell shape</keyword>
<evidence type="ECO:0000256" key="8">
    <source>
        <dbReference type="ARBA" id="ARBA00022618"/>
    </source>
</evidence>
<evidence type="ECO:0000256" key="7">
    <source>
        <dbReference type="ARBA" id="ARBA00022490"/>
    </source>
</evidence>
<dbReference type="Gene3D" id="3.30.465.10">
    <property type="match status" value="1"/>
</dbReference>
<evidence type="ECO:0000256" key="16">
    <source>
        <dbReference type="ARBA" id="ARBA00023316"/>
    </source>
</evidence>
<dbReference type="RefSeq" id="WP_321396023.1">
    <property type="nucleotide sequence ID" value="NZ_CP139487.1"/>
</dbReference>
<proteinExistence type="inferred from homology"/>
<keyword evidence="15 19" id="KW-0131">Cell cycle</keyword>
<dbReference type="EC" id="1.3.1.98" evidence="5 19"/>
<dbReference type="InterPro" id="IPR003170">
    <property type="entry name" value="MurB"/>
</dbReference>
<organism evidence="21 22">
    <name type="scientific">Peredibacter starrii</name>
    <dbReference type="NCBI Taxonomy" id="28202"/>
    <lineage>
        <taxon>Bacteria</taxon>
        <taxon>Pseudomonadati</taxon>
        <taxon>Bdellovibrionota</taxon>
        <taxon>Bacteriovoracia</taxon>
        <taxon>Bacteriovoracales</taxon>
        <taxon>Bacteriovoracaceae</taxon>
        <taxon>Peredibacter</taxon>
    </lineage>
</organism>
<dbReference type="HAMAP" id="MF_00037">
    <property type="entry name" value="MurB"/>
    <property type="match status" value="1"/>
</dbReference>
<comment type="catalytic activity">
    <reaction evidence="18 19">
        <text>UDP-N-acetyl-alpha-D-muramate + NADP(+) = UDP-N-acetyl-3-O-(1-carboxyvinyl)-alpha-D-glucosamine + NADPH + H(+)</text>
        <dbReference type="Rhea" id="RHEA:12248"/>
        <dbReference type="ChEBI" id="CHEBI:15378"/>
        <dbReference type="ChEBI" id="CHEBI:57783"/>
        <dbReference type="ChEBI" id="CHEBI:58349"/>
        <dbReference type="ChEBI" id="CHEBI:68483"/>
        <dbReference type="ChEBI" id="CHEBI:70757"/>
        <dbReference type="EC" id="1.3.1.98"/>
    </reaction>
</comment>
<dbReference type="KEGG" id="psti:SOO65_01840"/>
<comment type="function">
    <text evidence="2 19">Cell wall formation.</text>
</comment>
<accession>A0AAX4HQB1</accession>
<evidence type="ECO:0000256" key="18">
    <source>
        <dbReference type="ARBA" id="ARBA00048914"/>
    </source>
</evidence>
<dbReference type="GO" id="GO:0005829">
    <property type="term" value="C:cytosol"/>
    <property type="evidence" value="ECO:0007669"/>
    <property type="project" value="TreeGrafter"/>
</dbReference>
<name>A0AAX4HQB1_9BACT</name>
<dbReference type="InterPro" id="IPR036318">
    <property type="entry name" value="FAD-bd_PCMH-like_sf"/>
</dbReference>
<keyword evidence="7 19" id="KW-0963">Cytoplasm</keyword>
<dbReference type="Pfam" id="PF01565">
    <property type="entry name" value="FAD_binding_4"/>
    <property type="match status" value="1"/>
</dbReference>
<dbReference type="AlphaFoldDB" id="A0AAX4HQB1"/>
<gene>
    <name evidence="19" type="primary">murB</name>
    <name evidence="21" type="ORF">SOO65_01840</name>
</gene>
<evidence type="ECO:0000256" key="12">
    <source>
        <dbReference type="ARBA" id="ARBA00022960"/>
    </source>
</evidence>
<dbReference type="GO" id="GO:0008360">
    <property type="term" value="P:regulation of cell shape"/>
    <property type="evidence" value="ECO:0007669"/>
    <property type="project" value="UniProtKB-KW"/>
</dbReference>
<keyword evidence="11 19" id="KW-0521">NADP</keyword>
<protein>
    <recommendedName>
        <fullName evidence="6 19">UDP-N-acetylenolpyruvoylglucosamine reductase</fullName>
        <ecNumber evidence="5 19">1.3.1.98</ecNumber>
    </recommendedName>
    <alternativeName>
        <fullName evidence="17 19">UDP-N-acetylmuramate dehydrogenase</fullName>
    </alternativeName>
</protein>
<dbReference type="SUPFAM" id="SSF56176">
    <property type="entry name" value="FAD-binding/transporter-associated domain-like"/>
    <property type="match status" value="1"/>
</dbReference>
<feature type="domain" description="FAD-binding PCMH-type" evidence="20">
    <location>
        <begin position="27"/>
        <end position="194"/>
    </location>
</feature>
<keyword evidence="22" id="KW-1185">Reference proteome</keyword>
<sequence>MSLETKVSAIQDCSYLPNCDLTSYTTMRLSSKGNLIEVRSIEGLQKLLPLLTAEKREYLVVGWGANQILPAICDKIIIHLDFPFDSTYLEVARDEYILPASLGINHLTSHAVKFGLKGWEVFTGIPASLGGAIYMNAGTNLGEIGTLVKSVQVVTRTGELREEIIDKTSFSYRHNHFLKDGEVIVGATLVHLGMDSTIPQKIKDYLEYRKKTQPLATKNCGCVFKNPHKELQAGRLIDLMGLKALTVGGLRVSPKHANFIENGGASNWDQFKDLVDTIRFQMDHFYGIEFELEVKIPYH</sequence>
<reference evidence="21 22" key="1">
    <citation type="submission" date="2023-11" db="EMBL/GenBank/DDBJ databases">
        <title>Peredibacter starrii A3.12.</title>
        <authorList>
            <person name="Mitchell R.J."/>
        </authorList>
    </citation>
    <scope>NUCLEOTIDE SEQUENCE [LARGE SCALE GENOMIC DNA]</scope>
    <source>
        <strain evidence="21 22">A3.12</strain>
    </source>
</reference>
<evidence type="ECO:0000256" key="6">
    <source>
        <dbReference type="ARBA" id="ARBA00015188"/>
    </source>
</evidence>
<evidence type="ECO:0000256" key="2">
    <source>
        <dbReference type="ARBA" id="ARBA00003921"/>
    </source>
</evidence>
<evidence type="ECO:0000256" key="15">
    <source>
        <dbReference type="ARBA" id="ARBA00023306"/>
    </source>
</evidence>
<keyword evidence="9 19" id="KW-0285">Flavoprotein</keyword>
<dbReference type="Gene3D" id="3.30.43.10">
    <property type="entry name" value="Uridine Diphospho-n-acetylenolpyruvylglucosamine Reductase, domain 2"/>
    <property type="match status" value="1"/>
</dbReference>
<dbReference type="InterPro" id="IPR016167">
    <property type="entry name" value="FAD-bd_PCMH_sub1"/>
</dbReference>
<dbReference type="GO" id="GO:0071949">
    <property type="term" value="F:FAD binding"/>
    <property type="evidence" value="ECO:0007669"/>
    <property type="project" value="InterPro"/>
</dbReference>
<dbReference type="PANTHER" id="PTHR21071:SF4">
    <property type="entry name" value="UDP-N-ACETYLENOLPYRUVOYLGLUCOSAMINE REDUCTASE"/>
    <property type="match status" value="1"/>
</dbReference>
<dbReference type="SUPFAM" id="SSF56194">
    <property type="entry name" value="Uridine diphospho-N-Acetylenolpyruvylglucosamine reductase, MurB, C-terminal domain"/>
    <property type="match status" value="1"/>
</dbReference>
<comment type="subcellular location">
    <subcellularLocation>
        <location evidence="3 19">Cytoplasm</location>
    </subcellularLocation>
</comment>
<evidence type="ECO:0000256" key="19">
    <source>
        <dbReference type="HAMAP-Rule" id="MF_00037"/>
    </source>
</evidence>
<evidence type="ECO:0000256" key="14">
    <source>
        <dbReference type="ARBA" id="ARBA00023002"/>
    </source>
</evidence>
<comment type="similarity">
    <text evidence="19">Belongs to the MurB family.</text>
</comment>
<evidence type="ECO:0000259" key="20">
    <source>
        <dbReference type="PROSITE" id="PS51387"/>
    </source>
</evidence>
<feature type="active site" evidence="19">
    <location>
        <position position="293"/>
    </location>
</feature>
<dbReference type="EMBL" id="CP139487">
    <property type="protein sequence ID" value="WPU65479.1"/>
    <property type="molecule type" value="Genomic_DNA"/>
</dbReference>
<dbReference type="GO" id="GO:0008762">
    <property type="term" value="F:UDP-N-acetylmuramate dehydrogenase activity"/>
    <property type="evidence" value="ECO:0007669"/>
    <property type="project" value="UniProtKB-UniRule"/>
</dbReference>
<dbReference type="InterPro" id="IPR036635">
    <property type="entry name" value="MurB_C_sf"/>
</dbReference>
<keyword evidence="10 19" id="KW-0274">FAD</keyword>
<dbReference type="PROSITE" id="PS51387">
    <property type="entry name" value="FAD_PCMH"/>
    <property type="match status" value="1"/>
</dbReference>
<keyword evidence="8 19" id="KW-0132">Cell division</keyword>
<evidence type="ECO:0000256" key="1">
    <source>
        <dbReference type="ARBA" id="ARBA00001974"/>
    </source>
</evidence>
<evidence type="ECO:0000256" key="9">
    <source>
        <dbReference type="ARBA" id="ARBA00022630"/>
    </source>
</evidence>
<feature type="active site" evidence="19">
    <location>
        <position position="173"/>
    </location>
</feature>
<comment type="cofactor">
    <cofactor evidence="1 19">
        <name>FAD</name>
        <dbReference type="ChEBI" id="CHEBI:57692"/>
    </cofactor>
</comment>